<dbReference type="AlphaFoldDB" id="A0A5K8A7E9"/>
<evidence type="ECO:0000313" key="2">
    <source>
        <dbReference type="Proteomes" id="UP000422108"/>
    </source>
</evidence>
<proteinExistence type="predicted"/>
<organism evidence="1 2">
    <name type="scientific">Desulfosarcina ovata subsp. ovata</name>
    <dbReference type="NCBI Taxonomy" id="2752305"/>
    <lineage>
        <taxon>Bacteria</taxon>
        <taxon>Pseudomonadati</taxon>
        <taxon>Thermodesulfobacteriota</taxon>
        <taxon>Desulfobacteria</taxon>
        <taxon>Desulfobacterales</taxon>
        <taxon>Desulfosarcinaceae</taxon>
        <taxon>Desulfosarcina</taxon>
    </lineage>
</organism>
<reference evidence="1 2" key="1">
    <citation type="submission" date="2019-11" db="EMBL/GenBank/DDBJ databases">
        <title>Comparative genomics of hydrocarbon-degrading Desulfosarcina strains.</title>
        <authorList>
            <person name="Watanabe M."/>
            <person name="Kojima H."/>
            <person name="Fukui M."/>
        </authorList>
    </citation>
    <scope>NUCLEOTIDE SEQUENCE [LARGE SCALE GENOMIC DNA]</scope>
    <source>
        <strain evidence="2">oXyS1</strain>
    </source>
</reference>
<dbReference type="SUPFAM" id="SSF53335">
    <property type="entry name" value="S-adenosyl-L-methionine-dependent methyltransferases"/>
    <property type="match status" value="1"/>
</dbReference>
<dbReference type="Gene3D" id="3.40.50.150">
    <property type="entry name" value="Vaccinia Virus protein VP39"/>
    <property type="match status" value="1"/>
</dbReference>
<gene>
    <name evidence="1" type="ORF">DSCOOX_15080</name>
</gene>
<dbReference type="Proteomes" id="UP000422108">
    <property type="component" value="Chromosome"/>
</dbReference>
<protein>
    <recommendedName>
        <fullName evidence="3">O-methyltransferase</fullName>
    </recommendedName>
</protein>
<dbReference type="PANTHER" id="PTHR40036:SF1">
    <property type="entry name" value="MACROCIN O-METHYLTRANSFERASE"/>
    <property type="match status" value="1"/>
</dbReference>
<dbReference type="InterPro" id="IPR008884">
    <property type="entry name" value="TylF_MeTrfase"/>
</dbReference>
<accession>A0A5K8A7E9</accession>
<dbReference type="PANTHER" id="PTHR40036">
    <property type="entry name" value="MACROCIN O-METHYLTRANSFERASE"/>
    <property type="match status" value="1"/>
</dbReference>
<keyword evidence="2" id="KW-1185">Reference proteome</keyword>
<name>A0A5K8A7E9_9BACT</name>
<evidence type="ECO:0008006" key="3">
    <source>
        <dbReference type="Google" id="ProtNLM"/>
    </source>
</evidence>
<evidence type="ECO:0000313" key="1">
    <source>
        <dbReference type="EMBL" id="BBO88328.1"/>
    </source>
</evidence>
<dbReference type="EMBL" id="AP021879">
    <property type="protein sequence ID" value="BBO88328.1"/>
    <property type="molecule type" value="Genomic_DNA"/>
</dbReference>
<dbReference type="Pfam" id="PF05711">
    <property type="entry name" value="TylF"/>
    <property type="match status" value="1"/>
</dbReference>
<dbReference type="RefSeq" id="WP_162458830.1">
    <property type="nucleotide sequence ID" value="NZ_AP021879.1"/>
</dbReference>
<dbReference type="InterPro" id="IPR029063">
    <property type="entry name" value="SAM-dependent_MTases_sf"/>
</dbReference>
<sequence length="245" mass="27682">MDEYYWGRYTDTVREFYEALRRHEFPDLPDCNENRAHLIAQLMGTGTAEAIHLLHALHRSLPLQGDVCEFGVCQGATSALLAYEIMSTPKRLWLFDSFKGLPKPSDKDVLLNDIFNLGSMARYEGEMCCGMESVQARLDDVQFPKDRVVIVPGFIEDVLPQAILPQRVSFAYVDFDLYSPIAVTLQYLDRVLSIGGIVIVDDYGFFSAGAQTAVDEFLETRPGRYKFSMSTDYAGKFCLLEKVTV</sequence>